<dbReference type="Gene3D" id="1.20.1250.20">
    <property type="entry name" value="MFS general substrate transporter like domains"/>
    <property type="match status" value="2"/>
</dbReference>
<keyword evidence="2 6" id="KW-0812">Transmembrane</keyword>
<feature type="transmembrane region" description="Helical" evidence="6">
    <location>
        <begin position="467"/>
        <end position="487"/>
    </location>
</feature>
<feature type="transmembrane region" description="Helical" evidence="6">
    <location>
        <begin position="167"/>
        <end position="185"/>
    </location>
</feature>
<dbReference type="PRINTS" id="PR01036">
    <property type="entry name" value="TCRTETB"/>
</dbReference>
<protein>
    <submittedName>
        <fullName evidence="8">MFS general substrate transporter</fullName>
    </submittedName>
</protein>
<dbReference type="PANTHER" id="PTHR23501">
    <property type="entry name" value="MAJOR FACILITATOR SUPERFAMILY"/>
    <property type="match status" value="1"/>
</dbReference>
<feature type="transmembrane region" description="Helical" evidence="6">
    <location>
        <begin position="225"/>
        <end position="245"/>
    </location>
</feature>
<evidence type="ECO:0000256" key="6">
    <source>
        <dbReference type="SAM" id="Phobius"/>
    </source>
</evidence>
<sequence>MYAGYKHARRKYQERQARQAGEAQGQEYGLAPPIGEQIQLGPADRGEPNVQKLTLEEKAEKRRRRNYRFKVVFGLALPFMLQALDTTIVAAALPTIAQEFSTVSQQNWIISAFNLTAAAFLPFWAQAADIFGRHTTIQVTVILMMIGSAICTGAPTHAFPALLVGRAVQGVGAAGVNICVRTILADKVSLADYALNWTLFAVISAVGYTVGPVIGGYLTEDTWRWCFAINLPVAALAVVSVLLILRKELLGPQPLPELAAAAAAASYEGGSTARGARRARLLVRIGTIDFVGQLLFLFGLGLVILALTWAGNGQSGTYRWDSAQVLAPLVVGVVLTALWFAFEYSMAPGRAMSRVFTRQRPMMPWKLFENKDIAILFYVNFSYGMCLYAVMYFMDYYFQYVRGQSASNAGQALLYFLPGLGVGAYVAVFMLNRFPRQTLYPIKLGAVTSAVGVTMLSQAILKNNVNLVYGMMALAGFGVGASMSPSTTHGLAQLPANTAQITCVFAFAMPFGGALGVTIMNTVWNNKLGPNDEYVQSAIAYAYYAILPFLWLSVLSTWFLGNVWVKKDGHHEVVMGPYLLTLLRGKKPVKETRARGGGDWSSTPAQEWQKEGQTAEPV</sequence>
<comment type="subcellular location">
    <subcellularLocation>
        <location evidence="1">Membrane</location>
        <topology evidence="1">Multi-pass membrane protein</topology>
    </subcellularLocation>
</comment>
<organism evidence="8 9">
    <name type="scientific">Cryphonectria parasitica (strain ATCC 38755 / EP155)</name>
    <dbReference type="NCBI Taxonomy" id="660469"/>
    <lineage>
        <taxon>Eukaryota</taxon>
        <taxon>Fungi</taxon>
        <taxon>Dikarya</taxon>
        <taxon>Ascomycota</taxon>
        <taxon>Pezizomycotina</taxon>
        <taxon>Sordariomycetes</taxon>
        <taxon>Sordariomycetidae</taxon>
        <taxon>Diaporthales</taxon>
        <taxon>Cryphonectriaceae</taxon>
        <taxon>Cryphonectria-Endothia species complex</taxon>
        <taxon>Cryphonectria</taxon>
    </lineage>
</organism>
<dbReference type="InterPro" id="IPR011701">
    <property type="entry name" value="MFS"/>
</dbReference>
<feature type="transmembrane region" description="Helical" evidence="6">
    <location>
        <begin position="197"/>
        <end position="219"/>
    </location>
</feature>
<feature type="transmembrane region" description="Helical" evidence="6">
    <location>
        <begin position="413"/>
        <end position="432"/>
    </location>
</feature>
<feature type="transmembrane region" description="Helical" evidence="6">
    <location>
        <begin position="137"/>
        <end position="155"/>
    </location>
</feature>
<feature type="transmembrane region" description="Helical" evidence="6">
    <location>
        <begin position="108"/>
        <end position="125"/>
    </location>
</feature>
<feature type="transmembrane region" description="Helical" evidence="6">
    <location>
        <begin position="281"/>
        <end position="310"/>
    </location>
</feature>
<dbReference type="GO" id="GO:0022857">
    <property type="term" value="F:transmembrane transporter activity"/>
    <property type="evidence" value="ECO:0007669"/>
    <property type="project" value="InterPro"/>
</dbReference>
<feature type="transmembrane region" description="Helical" evidence="6">
    <location>
        <begin position="444"/>
        <end position="461"/>
    </location>
</feature>
<evidence type="ECO:0000256" key="3">
    <source>
        <dbReference type="ARBA" id="ARBA00022989"/>
    </source>
</evidence>
<feature type="transmembrane region" description="Helical" evidence="6">
    <location>
        <begin position="499"/>
        <end position="521"/>
    </location>
</feature>
<accession>A0A9P4Y5W1</accession>
<feature type="compositionally biased region" description="Low complexity" evidence="5">
    <location>
        <begin position="18"/>
        <end position="29"/>
    </location>
</feature>
<dbReference type="InterPro" id="IPR020846">
    <property type="entry name" value="MFS_dom"/>
</dbReference>
<evidence type="ECO:0000256" key="1">
    <source>
        <dbReference type="ARBA" id="ARBA00004141"/>
    </source>
</evidence>
<evidence type="ECO:0000256" key="2">
    <source>
        <dbReference type="ARBA" id="ARBA00022692"/>
    </source>
</evidence>
<dbReference type="InterPro" id="IPR036259">
    <property type="entry name" value="MFS_trans_sf"/>
</dbReference>
<evidence type="ECO:0000313" key="9">
    <source>
        <dbReference type="Proteomes" id="UP000803844"/>
    </source>
</evidence>
<gene>
    <name evidence="8" type="ORF">M406DRAFT_255028</name>
</gene>
<feature type="transmembrane region" description="Helical" evidence="6">
    <location>
        <begin position="322"/>
        <end position="342"/>
    </location>
</feature>
<comment type="caution">
    <text evidence="8">The sequence shown here is derived from an EMBL/GenBank/DDBJ whole genome shotgun (WGS) entry which is preliminary data.</text>
</comment>
<feature type="transmembrane region" description="Helical" evidence="6">
    <location>
        <begin position="373"/>
        <end position="393"/>
    </location>
</feature>
<feature type="domain" description="Major facilitator superfamily (MFS) profile" evidence="7">
    <location>
        <begin position="71"/>
        <end position="565"/>
    </location>
</feature>
<evidence type="ECO:0000256" key="5">
    <source>
        <dbReference type="SAM" id="MobiDB-lite"/>
    </source>
</evidence>
<dbReference type="EMBL" id="MU032346">
    <property type="protein sequence ID" value="KAF3766932.1"/>
    <property type="molecule type" value="Genomic_DNA"/>
</dbReference>
<feature type="transmembrane region" description="Helical" evidence="6">
    <location>
        <begin position="71"/>
        <end position="96"/>
    </location>
</feature>
<proteinExistence type="predicted"/>
<dbReference type="RefSeq" id="XP_040777893.1">
    <property type="nucleotide sequence ID" value="XM_040917006.1"/>
</dbReference>
<dbReference type="AlphaFoldDB" id="A0A9P4Y5W1"/>
<keyword evidence="3 6" id="KW-1133">Transmembrane helix</keyword>
<dbReference type="Pfam" id="PF07690">
    <property type="entry name" value="MFS_1"/>
    <property type="match status" value="1"/>
</dbReference>
<keyword evidence="9" id="KW-1185">Reference proteome</keyword>
<dbReference type="PANTHER" id="PTHR23501:SF39">
    <property type="entry name" value="MULTIDRUG TRANSPORTER, PUTATIVE (AFU_ORTHOLOGUE AFUA_1G05010)-RELATED"/>
    <property type="match status" value="1"/>
</dbReference>
<dbReference type="GeneID" id="63834135"/>
<dbReference type="PROSITE" id="PS50850">
    <property type="entry name" value="MFS"/>
    <property type="match status" value="1"/>
</dbReference>
<feature type="region of interest" description="Disordered" evidence="5">
    <location>
        <begin position="1"/>
        <end position="50"/>
    </location>
</feature>
<evidence type="ECO:0000313" key="8">
    <source>
        <dbReference type="EMBL" id="KAF3766932.1"/>
    </source>
</evidence>
<name>A0A9P4Y5W1_CRYP1</name>
<dbReference type="Proteomes" id="UP000803844">
    <property type="component" value="Unassembled WGS sequence"/>
</dbReference>
<feature type="transmembrane region" description="Helical" evidence="6">
    <location>
        <begin position="541"/>
        <end position="565"/>
    </location>
</feature>
<evidence type="ECO:0000256" key="4">
    <source>
        <dbReference type="ARBA" id="ARBA00023136"/>
    </source>
</evidence>
<dbReference type="SUPFAM" id="SSF103473">
    <property type="entry name" value="MFS general substrate transporter"/>
    <property type="match status" value="1"/>
</dbReference>
<dbReference type="OrthoDB" id="6770063at2759"/>
<feature type="compositionally biased region" description="Basic residues" evidence="5">
    <location>
        <begin position="1"/>
        <end position="10"/>
    </location>
</feature>
<feature type="region of interest" description="Disordered" evidence="5">
    <location>
        <begin position="590"/>
        <end position="618"/>
    </location>
</feature>
<reference evidence="8" key="1">
    <citation type="journal article" date="2020" name="Phytopathology">
        <title>Genome sequence of the chestnut blight fungus Cryphonectria parasitica EP155: A fundamental resource for an archetypical invasive plant pathogen.</title>
        <authorList>
            <person name="Crouch J.A."/>
            <person name="Dawe A."/>
            <person name="Aerts A."/>
            <person name="Barry K."/>
            <person name="Churchill A.C.L."/>
            <person name="Grimwood J."/>
            <person name="Hillman B."/>
            <person name="Milgroom M.G."/>
            <person name="Pangilinan J."/>
            <person name="Smith M."/>
            <person name="Salamov A."/>
            <person name="Schmutz J."/>
            <person name="Yadav J."/>
            <person name="Grigoriev I.V."/>
            <person name="Nuss D."/>
        </authorList>
    </citation>
    <scope>NUCLEOTIDE SEQUENCE</scope>
    <source>
        <strain evidence="8">EP155</strain>
    </source>
</reference>
<evidence type="ECO:0000259" key="7">
    <source>
        <dbReference type="PROSITE" id="PS50850"/>
    </source>
</evidence>
<dbReference type="GO" id="GO:0005886">
    <property type="term" value="C:plasma membrane"/>
    <property type="evidence" value="ECO:0007669"/>
    <property type="project" value="TreeGrafter"/>
</dbReference>
<keyword evidence="4 6" id="KW-0472">Membrane</keyword>